<reference evidence="9" key="1">
    <citation type="submission" date="2020-11" db="EMBL/GenBank/DDBJ databases">
        <authorList>
            <consortium name="DOE Joint Genome Institute"/>
            <person name="Ahrendt S."/>
            <person name="Riley R."/>
            <person name="Andreopoulos W."/>
            <person name="Labutti K."/>
            <person name="Pangilinan J."/>
            <person name="Ruiz-Duenas F.J."/>
            <person name="Barrasa J.M."/>
            <person name="Sanchez-Garcia M."/>
            <person name="Camarero S."/>
            <person name="Miyauchi S."/>
            <person name="Serrano A."/>
            <person name="Linde D."/>
            <person name="Babiker R."/>
            <person name="Drula E."/>
            <person name="Ayuso-Fernandez I."/>
            <person name="Pacheco R."/>
            <person name="Padilla G."/>
            <person name="Ferreira P."/>
            <person name="Barriuso J."/>
            <person name="Kellner H."/>
            <person name="Castanera R."/>
            <person name="Alfaro M."/>
            <person name="Ramirez L."/>
            <person name="Pisabarro A.G."/>
            <person name="Kuo A."/>
            <person name="Tritt A."/>
            <person name="Lipzen A."/>
            <person name="He G."/>
            <person name="Yan M."/>
            <person name="Ng V."/>
            <person name="Cullen D."/>
            <person name="Martin F."/>
            <person name="Rosso M.-N."/>
            <person name="Henrissat B."/>
            <person name="Hibbett D."/>
            <person name="Martinez A.T."/>
            <person name="Grigoriev I.V."/>
        </authorList>
    </citation>
    <scope>NUCLEOTIDE SEQUENCE</scope>
    <source>
        <strain evidence="9">MF-IS2</strain>
    </source>
</reference>
<dbReference type="CDD" id="cd13959">
    <property type="entry name" value="PT_UbiA_COQ2"/>
    <property type="match status" value="1"/>
</dbReference>
<feature type="transmembrane region" description="Helical" evidence="8">
    <location>
        <begin position="238"/>
        <end position="265"/>
    </location>
</feature>
<dbReference type="GO" id="GO:0016765">
    <property type="term" value="F:transferase activity, transferring alkyl or aryl (other than methyl) groups"/>
    <property type="evidence" value="ECO:0007669"/>
    <property type="project" value="InterPro"/>
</dbReference>
<feature type="transmembrane region" description="Helical" evidence="8">
    <location>
        <begin position="44"/>
        <end position="62"/>
    </location>
</feature>
<comment type="similarity">
    <text evidence="3">Belongs to the UbiA prenyltransferase family.</text>
</comment>
<dbReference type="Proteomes" id="UP000807342">
    <property type="component" value="Unassembled WGS sequence"/>
</dbReference>
<evidence type="ECO:0000256" key="8">
    <source>
        <dbReference type="SAM" id="Phobius"/>
    </source>
</evidence>
<feature type="transmembrane region" description="Helical" evidence="8">
    <location>
        <begin position="197"/>
        <end position="217"/>
    </location>
</feature>
<evidence type="ECO:0000256" key="3">
    <source>
        <dbReference type="ARBA" id="ARBA00005985"/>
    </source>
</evidence>
<dbReference type="Pfam" id="PF01040">
    <property type="entry name" value="UbiA"/>
    <property type="match status" value="1"/>
</dbReference>
<name>A0A9P6C721_9AGAR</name>
<comment type="cofactor">
    <cofactor evidence="1">
        <name>Mg(2+)</name>
        <dbReference type="ChEBI" id="CHEBI:18420"/>
    </cofactor>
</comment>
<dbReference type="PANTHER" id="PTHR11048:SF28">
    <property type="entry name" value="4-HYDROXYBENZOATE POLYPRENYLTRANSFERASE, MITOCHONDRIAL"/>
    <property type="match status" value="1"/>
</dbReference>
<dbReference type="Gene3D" id="1.20.120.1780">
    <property type="entry name" value="UbiA prenyltransferase"/>
    <property type="match status" value="1"/>
</dbReference>
<evidence type="ECO:0000256" key="4">
    <source>
        <dbReference type="ARBA" id="ARBA00022679"/>
    </source>
</evidence>
<comment type="caution">
    <text evidence="9">The sequence shown here is derived from an EMBL/GenBank/DDBJ whole genome shotgun (WGS) entry which is preliminary data.</text>
</comment>
<dbReference type="EMBL" id="MU151085">
    <property type="protein sequence ID" value="KAF9451435.1"/>
    <property type="molecule type" value="Genomic_DNA"/>
</dbReference>
<protein>
    <submittedName>
        <fullName evidence="9">UbiA prenyltransferase</fullName>
    </submittedName>
</protein>
<dbReference type="InterPro" id="IPR044878">
    <property type="entry name" value="UbiA_sf"/>
</dbReference>
<sequence length="330" mass="37063">MTSPKVEIQSTLPHTHSLLKSLFSLPTRTECQASWELCRLHNNIGFWVVWLPTAWSITMAYCAYGQKNISVLDVVRLAGTYVPLCFGIKSLIMAIDDILDADVDGLVQRTKMRPLPRGAITAERAWLFFFLQVVMGVYVAYEFLPPPVRRISMWAWPLYIIYPTCKRWTNLAPIPLGLMFNIGVFMGWVHTMGSDEATPWTMLRLVYLAACLWTFTYETVYQHQDKKDDIIIGLHSPALLLGSYTKPICATTGLGFFALFAYAGWLNGQGVGFFIALLCAAAMLFSKLITTNIDVPNDCREFFLKTVPIGQVILIGLVVDAGVITWAKSQ</sequence>
<evidence type="ECO:0000256" key="6">
    <source>
        <dbReference type="ARBA" id="ARBA00022989"/>
    </source>
</evidence>
<dbReference type="FunFam" id="1.20.120.1780:FF:000001">
    <property type="entry name" value="4-hydroxybenzoate octaprenyltransferase"/>
    <property type="match status" value="1"/>
</dbReference>
<comment type="subcellular location">
    <subcellularLocation>
        <location evidence="2">Membrane</location>
        <topology evidence="2">Multi-pass membrane protein</topology>
    </subcellularLocation>
</comment>
<evidence type="ECO:0000256" key="2">
    <source>
        <dbReference type="ARBA" id="ARBA00004141"/>
    </source>
</evidence>
<feature type="transmembrane region" description="Helical" evidence="8">
    <location>
        <begin position="74"/>
        <end position="95"/>
    </location>
</feature>
<evidence type="ECO:0000256" key="5">
    <source>
        <dbReference type="ARBA" id="ARBA00022692"/>
    </source>
</evidence>
<feature type="transmembrane region" description="Helical" evidence="8">
    <location>
        <begin position="302"/>
        <end position="327"/>
    </location>
</feature>
<keyword evidence="7 8" id="KW-0472">Membrane</keyword>
<dbReference type="Gene3D" id="1.10.357.140">
    <property type="entry name" value="UbiA prenyltransferase"/>
    <property type="match status" value="1"/>
</dbReference>
<evidence type="ECO:0000256" key="1">
    <source>
        <dbReference type="ARBA" id="ARBA00001946"/>
    </source>
</evidence>
<keyword evidence="6 8" id="KW-1133">Transmembrane helix</keyword>
<dbReference type="GO" id="GO:0006744">
    <property type="term" value="P:ubiquinone biosynthetic process"/>
    <property type="evidence" value="ECO:0007669"/>
    <property type="project" value="TreeGrafter"/>
</dbReference>
<dbReference type="PANTHER" id="PTHR11048">
    <property type="entry name" value="PRENYLTRANSFERASES"/>
    <property type="match status" value="1"/>
</dbReference>
<dbReference type="GO" id="GO:0005886">
    <property type="term" value="C:plasma membrane"/>
    <property type="evidence" value="ECO:0007669"/>
    <property type="project" value="TreeGrafter"/>
</dbReference>
<dbReference type="AlphaFoldDB" id="A0A9P6C721"/>
<dbReference type="InterPro" id="IPR000537">
    <property type="entry name" value="UbiA_prenyltransferase"/>
</dbReference>
<proteinExistence type="inferred from homology"/>
<accession>A0A9P6C721</accession>
<feature type="transmembrane region" description="Helical" evidence="8">
    <location>
        <begin position="125"/>
        <end position="144"/>
    </location>
</feature>
<keyword evidence="5 8" id="KW-0812">Transmembrane</keyword>
<gene>
    <name evidence="9" type="ORF">P691DRAFT_807792</name>
</gene>
<evidence type="ECO:0000256" key="7">
    <source>
        <dbReference type="ARBA" id="ARBA00023136"/>
    </source>
</evidence>
<keyword evidence="4" id="KW-0808">Transferase</keyword>
<dbReference type="InterPro" id="IPR039653">
    <property type="entry name" value="Prenyltransferase"/>
</dbReference>
<feature type="transmembrane region" description="Helical" evidence="8">
    <location>
        <begin position="171"/>
        <end position="191"/>
    </location>
</feature>
<evidence type="ECO:0000313" key="9">
    <source>
        <dbReference type="EMBL" id="KAF9451435.1"/>
    </source>
</evidence>
<dbReference type="OrthoDB" id="18170at2759"/>
<organism evidence="9 10">
    <name type="scientific">Macrolepiota fuliginosa MF-IS2</name>
    <dbReference type="NCBI Taxonomy" id="1400762"/>
    <lineage>
        <taxon>Eukaryota</taxon>
        <taxon>Fungi</taxon>
        <taxon>Dikarya</taxon>
        <taxon>Basidiomycota</taxon>
        <taxon>Agaricomycotina</taxon>
        <taxon>Agaricomycetes</taxon>
        <taxon>Agaricomycetidae</taxon>
        <taxon>Agaricales</taxon>
        <taxon>Agaricineae</taxon>
        <taxon>Agaricaceae</taxon>
        <taxon>Macrolepiota</taxon>
    </lineage>
</organism>
<keyword evidence="10" id="KW-1185">Reference proteome</keyword>
<evidence type="ECO:0000313" key="10">
    <source>
        <dbReference type="Proteomes" id="UP000807342"/>
    </source>
</evidence>
<feature type="transmembrane region" description="Helical" evidence="8">
    <location>
        <begin position="271"/>
        <end position="290"/>
    </location>
</feature>